<evidence type="ECO:0000256" key="6">
    <source>
        <dbReference type="ARBA" id="ARBA00023163"/>
    </source>
</evidence>
<dbReference type="GO" id="GO:0034605">
    <property type="term" value="P:cellular response to heat"/>
    <property type="evidence" value="ECO:0007669"/>
    <property type="project" value="TreeGrafter"/>
</dbReference>
<keyword evidence="5" id="KW-0238">DNA-binding</keyword>
<dbReference type="PROSITE" id="PS00434">
    <property type="entry name" value="HSF_DOMAIN"/>
    <property type="match status" value="1"/>
</dbReference>
<proteinExistence type="inferred from homology"/>
<dbReference type="PANTHER" id="PTHR10015">
    <property type="entry name" value="HEAT SHOCK TRANSCRIPTION FACTOR"/>
    <property type="match status" value="1"/>
</dbReference>
<comment type="caution">
    <text evidence="11">The sequence shown here is derived from an EMBL/GenBank/DDBJ whole genome shotgun (WGS) entry which is preliminary data.</text>
</comment>
<evidence type="ECO:0000256" key="2">
    <source>
        <dbReference type="ARBA" id="ARBA00022553"/>
    </source>
</evidence>
<keyword evidence="12" id="KW-1185">Reference proteome</keyword>
<evidence type="ECO:0000256" key="4">
    <source>
        <dbReference type="ARBA" id="ARBA00023016"/>
    </source>
</evidence>
<evidence type="ECO:0000256" key="8">
    <source>
        <dbReference type="ARBA" id="ARBA00061350"/>
    </source>
</evidence>
<dbReference type="InterPro" id="IPR036388">
    <property type="entry name" value="WH-like_DNA-bd_sf"/>
</dbReference>
<dbReference type="SMART" id="SM00415">
    <property type="entry name" value="HSF"/>
    <property type="match status" value="1"/>
</dbReference>
<protein>
    <recommendedName>
        <fullName evidence="10">HSF-type DNA-binding domain-containing protein</fullName>
    </recommendedName>
</protein>
<evidence type="ECO:0000256" key="3">
    <source>
        <dbReference type="ARBA" id="ARBA00023015"/>
    </source>
</evidence>
<name>A0A6A6LBV9_HEVBR</name>
<comment type="similarity">
    <text evidence="8">Belongs to the HSF family. Class A subfamily.</text>
</comment>
<accession>A0A6A6LBV9</accession>
<evidence type="ECO:0000256" key="1">
    <source>
        <dbReference type="ARBA" id="ARBA00004123"/>
    </source>
</evidence>
<dbReference type="Proteomes" id="UP000467840">
    <property type="component" value="Chromosome 18"/>
</dbReference>
<evidence type="ECO:0000313" key="12">
    <source>
        <dbReference type="Proteomes" id="UP000467840"/>
    </source>
</evidence>
<dbReference type="SUPFAM" id="SSF46785">
    <property type="entry name" value="Winged helix' DNA-binding domain"/>
    <property type="match status" value="1"/>
</dbReference>
<gene>
    <name evidence="11" type="ORF">GH714_038732</name>
</gene>
<reference evidence="11 12" key="1">
    <citation type="journal article" date="2020" name="Mol. Plant">
        <title>The Chromosome-Based Rubber Tree Genome Provides New Insights into Spurge Genome Evolution and Rubber Biosynthesis.</title>
        <authorList>
            <person name="Liu J."/>
            <person name="Shi C."/>
            <person name="Shi C.C."/>
            <person name="Li W."/>
            <person name="Zhang Q.J."/>
            <person name="Zhang Y."/>
            <person name="Li K."/>
            <person name="Lu H.F."/>
            <person name="Shi C."/>
            <person name="Zhu S.T."/>
            <person name="Xiao Z.Y."/>
            <person name="Nan H."/>
            <person name="Yue Y."/>
            <person name="Zhu X.G."/>
            <person name="Wu Y."/>
            <person name="Hong X.N."/>
            <person name="Fan G.Y."/>
            <person name="Tong Y."/>
            <person name="Zhang D."/>
            <person name="Mao C.L."/>
            <person name="Liu Y.L."/>
            <person name="Hao S.J."/>
            <person name="Liu W.Q."/>
            <person name="Lv M.Q."/>
            <person name="Zhang H.B."/>
            <person name="Liu Y."/>
            <person name="Hu-Tang G.R."/>
            <person name="Wang J.P."/>
            <person name="Wang J.H."/>
            <person name="Sun Y.H."/>
            <person name="Ni S.B."/>
            <person name="Chen W.B."/>
            <person name="Zhang X.C."/>
            <person name="Jiao Y.N."/>
            <person name="Eichler E.E."/>
            <person name="Li G.H."/>
            <person name="Liu X."/>
            <person name="Gao L.Z."/>
        </authorList>
    </citation>
    <scope>NUCLEOTIDE SEQUENCE [LARGE SCALE GENOMIC DNA]</scope>
    <source>
        <strain evidence="12">cv. GT1</strain>
        <tissue evidence="11">Leaf</tissue>
    </source>
</reference>
<comment type="subcellular location">
    <subcellularLocation>
        <location evidence="1">Nucleus</location>
    </subcellularLocation>
</comment>
<dbReference type="GO" id="GO:0000978">
    <property type="term" value="F:RNA polymerase II cis-regulatory region sequence-specific DNA binding"/>
    <property type="evidence" value="ECO:0007669"/>
    <property type="project" value="TreeGrafter"/>
</dbReference>
<keyword evidence="7" id="KW-0539">Nucleus</keyword>
<dbReference type="PRINTS" id="PR00056">
    <property type="entry name" value="HSFDOMAIN"/>
</dbReference>
<dbReference type="PANTHER" id="PTHR10015:SF298">
    <property type="entry name" value="HEAT STRESS TRANSCRIPTION FACTOR A-9"/>
    <property type="match status" value="1"/>
</dbReference>
<dbReference type="GO" id="GO:0005634">
    <property type="term" value="C:nucleus"/>
    <property type="evidence" value="ECO:0007669"/>
    <property type="project" value="UniProtKB-SubCell"/>
</dbReference>
<keyword evidence="3" id="KW-0805">Transcription regulation</keyword>
<keyword evidence="9" id="KW-0175">Coiled coil</keyword>
<feature type="coiled-coil region" evidence="9">
    <location>
        <begin position="222"/>
        <end position="263"/>
    </location>
</feature>
<sequence length="434" mass="48483">MEMPVVHESSRVTCAACGEASLGGLPLSSSPSIKTAEIQKAAAEETLKVATIKAEEEEGGEEDKGAIAIVQSGKCFNGGGGEVEGVSDNRSLSSCFSVDLPKSMEGLHETGPPPFLKKTFEMVEDPETDSTVSWSKNRDSLIVWNAHEFSKHLLPKYFKHCNFSSFVRQLNTYGFRKIDPDRWEFANEGFRGGNKHLLKNIKRRSRYNKQQQGAAGGDDSAKPGLEAELESLKNDQDLLRIEILNLKQQQENSENQLSIVEQRIGVAECKQLQMFIFLAKAAKNRAFIQNLFQKRKQQRELDGSEFKKSKLLSTQIPENLPDAADASQSVNCRHQAQEQLAAMQTELTEMVSNDTEANTISKLIENSISDEFCSPIQDQKANLICGTNDRETVYHLMSEKLLDDNAVSENLVEEDLEVNETKFYLELENLIVKP</sequence>
<evidence type="ECO:0000313" key="11">
    <source>
        <dbReference type="EMBL" id="KAF2297573.1"/>
    </source>
</evidence>
<keyword evidence="2" id="KW-0597">Phosphoprotein</keyword>
<dbReference type="AlphaFoldDB" id="A0A6A6LBV9"/>
<dbReference type="EMBL" id="JAAGAX010000012">
    <property type="protein sequence ID" value="KAF2297573.1"/>
    <property type="molecule type" value="Genomic_DNA"/>
</dbReference>
<evidence type="ECO:0000259" key="10">
    <source>
        <dbReference type="PROSITE" id="PS00434"/>
    </source>
</evidence>
<keyword evidence="4" id="KW-0346">Stress response</keyword>
<dbReference type="InterPro" id="IPR000232">
    <property type="entry name" value="HSF_DNA-bd"/>
</dbReference>
<evidence type="ECO:0000256" key="7">
    <source>
        <dbReference type="ARBA" id="ARBA00023242"/>
    </source>
</evidence>
<feature type="domain" description="HSF-type DNA-binding" evidence="10">
    <location>
        <begin position="154"/>
        <end position="178"/>
    </location>
</feature>
<organism evidence="11 12">
    <name type="scientific">Hevea brasiliensis</name>
    <name type="common">Para rubber tree</name>
    <name type="synonym">Siphonia brasiliensis</name>
    <dbReference type="NCBI Taxonomy" id="3981"/>
    <lineage>
        <taxon>Eukaryota</taxon>
        <taxon>Viridiplantae</taxon>
        <taxon>Streptophyta</taxon>
        <taxon>Embryophyta</taxon>
        <taxon>Tracheophyta</taxon>
        <taxon>Spermatophyta</taxon>
        <taxon>Magnoliopsida</taxon>
        <taxon>eudicotyledons</taxon>
        <taxon>Gunneridae</taxon>
        <taxon>Pentapetalae</taxon>
        <taxon>rosids</taxon>
        <taxon>fabids</taxon>
        <taxon>Malpighiales</taxon>
        <taxon>Euphorbiaceae</taxon>
        <taxon>Crotonoideae</taxon>
        <taxon>Micrandreae</taxon>
        <taxon>Hevea</taxon>
    </lineage>
</organism>
<evidence type="ECO:0000256" key="5">
    <source>
        <dbReference type="ARBA" id="ARBA00023125"/>
    </source>
</evidence>
<dbReference type="FunFam" id="1.10.10.10:FF:000057">
    <property type="entry name" value="Heat shock transcription factor 1"/>
    <property type="match status" value="1"/>
</dbReference>
<dbReference type="GO" id="GO:0006357">
    <property type="term" value="P:regulation of transcription by RNA polymerase II"/>
    <property type="evidence" value="ECO:0007669"/>
    <property type="project" value="TreeGrafter"/>
</dbReference>
<dbReference type="Pfam" id="PF00447">
    <property type="entry name" value="HSF_DNA-bind"/>
    <property type="match status" value="1"/>
</dbReference>
<dbReference type="GO" id="GO:0003700">
    <property type="term" value="F:DNA-binding transcription factor activity"/>
    <property type="evidence" value="ECO:0007669"/>
    <property type="project" value="InterPro"/>
</dbReference>
<dbReference type="InterPro" id="IPR036390">
    <property type="entry name" value="WH_DNA-bd_sf"/>
</dbReference>
<evidence type="ECO:0000256" key="9">
    <source>
        <dbReference type="SAM" id="Coils"/>
    </source>
</evidence>
<keyword evidence="6" id="KW-0804">Transcription</keyword>
<dbReference type="Gene3D" id="1.10.10.10">
    <property type="entry name" value="Winged helix-like DNA-binding domain superfamily/Winged helix DNA-binding domain"/>
    <property type="match status" value="1"/>
</dbReference>